<dbReference type="GeneID" id="24101436"/>
<dbReference type="AlphaFoldDB" id="J4ICJ8"/>
<evidence type="ECO:0000313" key="3">
    <source>
        <dbReference type="Proteomes" id="UP000006352"/>
    </source>
</evidence>
<dbReference type="HOGENOM" id="CLU_467711_0_0_1"/>
<dbReference type="EMBL" id="HE797380">
    <property type="protein sequence ID" value="CCM06536.1"/>
    <property type="molecule type" value="Genomic_DNA"/>
</dbReference>
<feature type="region of interest" description="Disordered" evidence="1">
    <location>
        <begin position="555"/>
        <end position="583"/>
    </location>
</feature>
<organism evidence="2 3">
    <name type="scientific">Fibroporia radiculosa</name>
    <dbReference type="NCBI Taxonomy" id="599839"/>
    <lineage>
        <taxon>Eukaryota</taxon>
        <taxon>Fungi</taxon>
        <taxon>Dikarya</taxon>
        <taxon>Basidiomycota</taxon>
        <taxon>Agaricomycotina</taxon>
        <taxon>Agaricomycetes</taxon>
        <taxon>Polyporales</taxon>
        <taxon>Fibroporiaceae</taxon>
        <taxon>Fibroporia</taxon>
    </lineage>
</organism>
<dbReference type="InParanoid" id="J4ICJ8"/>
<proteinExistence type="predicted"/>
<dbReference type="RefSeq" id="XP_012185819.1">
    <property type="nucleotide sequence ID" value="XM_012330429.1"/>
</dbReference>
<keyword evidence="3" id="KW-1185">Reference proteome</keyword>
<sequence>MAHFRFMLAKYYPVPQVYMQAGYPNSVQRAAMIAHIALSVYIEDVKQLVAFGVRRAIKSVTPAILESMSPSDRQHHELRLTRLDQWLKVDNPLSHEKGVYATITSAICEHSLDIAQGLPAPDDNDTTQREFATALYGMTKPHHPHTLGAPLISRGGSIAVLQAAVELIHAYVPPALEGLQHEQWCIDVLLIAARGLQICYVPWSPPNPQGAGRRSSKVVWNYWKNVSKADRSPRPTLIDQIEHAFALGPSQRGKEAAFNAAMASSQSPWDVASIRLSELGHYLNRQVLPTEMKFSYANIAQQDTGYCSQTYRWVLAHFDFGKPLHQLALICGIVMSKVAPNVFYTTQDDPLHIPPTMTPDEVTSFIVDAPWITNTTRKGAKDGGPFVIMFTVLIISLLEPASPLYRQYVATGKRHGLGGAWTKKHSAKGITSFNLIRMGIANALTSKQVKGSLFHIDWEFKPTPVLHEYHQQLTELFRNGEHGAYDAVSLLVGCEMANTLVKRGELKRRSGVPILTNPTGIPLSNPLLPGLSSNRISQRKHQLKRSMSLAAYGDDPFALDEPRPSQRRRASALHTTRHDMDFM</sequence>
<evidence type="ECO:0000313" key="2">
    <source>
        <dbReference type="EMBL" id="CCM06536.1"/>
    </source>
</evidence>
<evidence type="ECO:0000256" key="1">
    <source>
        <dbReference type="SAM" id="MobiDB-lite"/>
    </source>
</evidence>
<dbReference type="Proteomes" id="UP000006352">
    <property type="component" value="Unassembled WGS sequence"/>
</dbReference>
<gene>
    <name evidence="2" type="ORF">FIBRA_08809</name>
</gene>
<dbReference type="OrthoDB" id="2804548at2759"/>
<dbReference type="STRING" id="599839.J4ICJ8"/>
<name>J4ICJ8_9APHY</name>
<reference evidence="2 3" key="1">
    <citation type="journal article" date="2012" name="Appl. Environ. Microbiol.">
        <title>Short-read sequencing for genomic analysis of the brown rot fungus Fibroporia radiculosa.</title>
        <authorList>
            <person name="Tang J.D."/>
            <person name="Perkins A.D."/>
            <person name="Sonstegard T.S."/>
            <person name="Schroeder S.G."/>
            <person name="Burgess S.C."/>
            <person name="Diehl S.V."/>
        </authorList>
    </citation>
    <scope>NUCLEOTIDE SEQUENCE [LARGE SCALE GENOMIC DNA]</scope>
    <source>
        <strain evidence="2 3">TFFH 294</strain>
    </source>
</reference>
<protein>
    <submittedName>
        <fullName evidence="2">Uncharacterized protein</fullName>
    </submittedName>
</protein>
<accession>J4ICJ8</accession>